<dbReference type="InterPro" id="IPR001447">
    <property type="entry name" value="Arylamine_N-AcTrfase"/>
</dbReference>
<gene>
    <name evidence="3" type="ORF">GCM10020260_09470</name>
</gene>
<keyword evidence="4" id="KW-1185">Reference proteome</keyword>
<dbReference type="PANTHER" id="PTHR11786">
    <property type="entry name" value="N-HYDROXYARYLAMINE O-ACETYLTRANSFERASE"/>
    <property type="match status" value="1"/>
</dbReference>
<dbReference type="EMBL" id="BAAAYG010000003">
    <property type="protein sequence ID" value="GAA3282428.1"/>
    <property type="molecule type" value="Genomic_DNA"/>
</dbReference>
<reference evidence="4" key="1">
    <citation type="journal article" date="2019" name="Int. J. Syst. Evol. Microbiol.">
        <title>The Global Catalogue of Microorganisms (GCM) 10K type strain sequencing project: providing services to taxonomists for standard genome sequencing and annotation.</title>
        <authorList>
            <consortium name="The Broad Institute Genomics Platform"/>
            <consortium name="The Broad Institute Genome Sequencing Center for Infectious Disease"/>
            <person name="Wu L."/>
            <person name="Ma J."/>
        </authorList>
    </citation>
    <scope>NUCLEOTIDE SEQUENCE [LARGE SCALE GENOMIC DNA]</scope>
    <source>
        <strain evidence="4">JCM 11483</strain>
    </source>
</reference>
<dbReference type="RefSeq" id="WP_344718705.1">
    <property type="nucleotide sequence ID" value="NZ_BAAAYG010000003.1"/>
</dbReference>
<dbReference type="PRINTS" id="PR01543">
    <property type="entry name" value="ANATRNSFRASE"/>
</dbReference>
<dbReference type="Gene3D" id="3.30.2140.10">
    <property type="entry name" value="Arylamine N-acetyltransferase"/>
    <property type="match status" value="1"/>
</dbReference>
<dbReference type="Pfam" id="PF00797">
    <property type="entry name" value="Acetyltransf_2"/>
    <property type="match status" value="1"/>
</dbReference>
<organism evidence="3 4">
    <name type="scientific">Nesterenkonia halobia</name>
    <dbReference type="NCBI Taxonomy" id="37922"/>
    <lineage>
        <taxon>Bacteria</taxon>
        <taxon>Bacillati</taxon>
        <taxon>Actinomycetota</taxon>
        <taxon>Actinomycetes</taxon>
        <taxon>Micrococcales</taxon>
        <taxon>Micrococcaceae</taxon>
        <taxon>Nesterenkonia</taxon>
    </lineage>
</organism>
<dbReference type="Gene3D" id="2.40.128.150">
    <property type="entry name" value="Cysteine proteinases"/>
    <property type="match status" value="1"/>
</dbReference>
<name>A0ABP6RHN6_9MICC</name>
<comment type="similarity">
    <text evidence="1 2">Belongs to the arylamine N-acetyltransferase family.</text>
</comment>
<accession>A0ABP6RHN6</accession>
<dbReference type="PANTHER" id="PTHR11786:SF0">
    <property type="entry name" value="ARYLAMINE N-ACETYLTRANSFERASE 4-RELATED"/>
    <property type="match status" value="1"/>
</dbReference>
<evidence type="ECO:0000256" key="1">
    <source>
        <dbReference type="ARBA" id="ARBA00006547"/>
    </source>
</evidence>
<dbReference type="InterPro" id="IPR038765">
    <property type="entry name" value="Papain-like_cys_pep_sf"/>
</dbReference>
<protein>
    <submittedName>
        <fullName evidence="3">Arylamine N-acetyltransferase</fullName>
    </submittedName>
</protein>
<sequence>MDDEWGAGRLELGAYLRRIGQPVPVRADERTLTRLHRAHVASIPFDNADVALGRTVPVELDDVQEKLVLRERGGYCYEHGVLFAAVLERLGFTVDRLLARIGDETETPRPRTHMALHVRSDDGAWLADVGFGGGVLSPIRWDDADPVRQGGWRYRLRPHRPGGRQVLEQRDGPWQVLYSLDETPQHAVDVEMAAHFTATHPSSPFAGGRLIAMHKEDRRHRRLVGRTLTTSRPDGSAEERTLDDDELAALLEEFALGLTDEETDRLVRAAPPQEPAETR</sequence>
<dbReference type="Proteomes" id="UP001501736">
    <property type="component" value="Unassembled WGS sequence"/>
</dbReference>
<evidence type="ECO:0000313" key="4">
    <source>
        <dbReference type="Proteomes" id="UP001501736"/>
    </source>
</evidence>
<comment type="caution">
    <text evidence="3">The sequence shown here is derived from an EMBL/GenBank/DDBJ whole genome shotgun (WGS) entry which is preliminary data.</text>
</comment>
<evidence type="ECO:0000313" key="3">
    <source>
        <dbReference type="EMBL" id="GAA3282428.1"/>
    </source>
</evidence>
<proteinExistence type="inferred from homology"/>
<evidence type="ECO:0000256" key="2">
    <source>
        <dbReference type="RuleBase" id="RU003452"/>
    </source>
</evidence>
<dbReference type="SUPFAM" id="SSF54001">
    <property type="entry name" value="Cysteine proteinases"/>
    <property type="match status" value="1"/>
</dbReference>